<keyword evidence="2" id="KW-1185">Reference proteome</keyword>
<proteinExistence type="predicted"/>
<sequence length="102" mass="11286">MLRYFSALQLNLALPPHLHFGSSSVGPSGQYFVIAPYFWANTKTGGLLFSLAGRHTCRRGFWADDRPSRISHRSKRAATSVESLLDIVSIPEQYNPGQSCAC</sequence>
<dbReference type="EMBL" id="JARK01001379">
    <property type="protein sequence ID" value="EYC13669.1"/>
    <property type="molecule type" value="Genomic_DNA"/>
</dbReference>
<evidence type="ECO:0000313" key="2">
    <source>
        <dbReference type="Proteomes" id="UP000024635"/>
    </source>
</evidence>
<protein>
    <submittedName>
        <fullName evidence="1">Uncharacterized protein</fullName>
    </submittedName>
</protein>
<organism evidence="1 2">
    <name type="scientific">Ancylostoma ceylanicum</name>
    <dbReference type="NCBI Taxonomy" id="53326"/>
    <lineage>
        <taxon>Eukaryota</taxon>
        <taxon>Metazoa</taxon>
        <taxon>Ecdysozoa</taxon>
        <taxon>Nematoda</taxon>
        <taxon>Chromadorea</taxon>
        <taxon>Rhabditida</taxon>
        <taxon>Rhabditina</taxon>
        <taxon>Rhabditomorpha</taxon>
        <taxon>Strongyloidea</taxon>
        <taxon>Ancylostomatidae</taxon>
        <taxon>Ancylostomatinae</taxon>
        <taxon>Ancylostoma</taxon>
    </lineage>
</organism>
<dbReference type="AlphaFoldDB" id="A0A016UEC9"/>
<evidence type="ECO:0000313" key="1">
    <source>
        <dbReference type="EMBL" id="EYC13669.1"/>
    </source>
</evidence>
<gene>
    <name evidence="1" type="primary">Acey_s0043.g856</name>
    <name evidence="1" type="ORF">Y032_0043g856</name>
</gene>
<dbReference type="Proteomes" id="UP000024635">
    <property type="component" value="Unassembled WGS sequence"/>
</dbReference>
<comment type="caution">
    <text evidence="1">The sequence shown here is derived from an EMBL/GenBank/DDBJ whole genome shotgun (WGS) entry which is preliminary data.</text>
</comment>
<name>A0A016UEC9_9BILA</name>
<accession>A0A016UEC9</accession>
<reference evidence="2" key="1">
    <citation type="journal article" date="2015" name="Nat. Genet.">
        <title>The genome and transcriptome of the zoonotic hookworm Ancylostoma ceylanicum identify infection-specific gene families.</title>
        <authorList>
            <person name="Schwarz E.M."/>
            <person name="Hu Y."/>
            <person name="Antoshechkin I."/>
            <person name="Miller M.M."/>
            <person name="Sternberg P.W."/>
            <person name="Aroian R.V."/>
        </authorList>
    </citation>
    <scope>NUCLEOTIDE SEQUENCE</scope>
    <source>
        <strain evidence="2">HY135</strain>
    </source>
</reference>